<evidence type="ECO:0000313" key="2">
    <source>
        <dbReference type="Proteomes" id="UP000001819"/>
    </source>
</evidence>
<proteinExistence type="predicted"/>
<name>A0A6I8UZC0_DROPS</name>
<reference evidence="3" key="1">
    <citation type="submission" date="2025-08" db="UniProtKB">
        <authorList>
            <consortium name="RefSeq"/>
        </authorList>
    </citation>
    <scope>IDENTIFICATION</scope>
    <source>
        <strain evidence="3">MV-25-SWS-2005</strain>
        <tissue evidence="3">Whole body</tissue>
    </source>
</reference>
<dbReference type="InParanoid" id="A0A6I8UZC0"/>
<feature type="compositionally biased region" description="Basic and acidic residues" evidence="1">
    <location>
        <begin position="11"/>
        <end position="20"/>
    </location>
</feature>
<sequence length="302" mass="33455">MDSQRSNRFQLLRDEKEAKSARPNGKRMTTEKPKQAANTLKQKGKNETFIDLKTKQGWQRKYNGPKGYWIGGAVSTKGASTISAALGEDRKSGLDEKAESVGEKCNGVVARTPVTVGWTRLGSEVLKQSPPSPSPSPPQGEEQKQPTPDKVVVQQQKVRTNIRTKVLPKANAQSIADNLDSPLKVGWSRLGSEVVKQMLIEEKEQQQGRCNTLTDTKVPQNDKARCNCNKFSRPLATSDTKSVLATTRRPVLVTQRAARQKHLENIEVNFFVGNYEPLGPPCETDCPKVDDEIQFPNLPLPP</sequence>
<dbReference type="AlphaFoldDB" id="A0A6I8UZC0"/>
<evidence type="ECO:0000313" key="3">
    <source>
        <dbReference type="RefSeq" id="XP_002133451.2"/>
    </source>
</evidence>
<protein>
    <submittedName>
        <fullName evidence="3">Uncharacterized protein</fullName>
    </submittedName>
</protein>
<keyword evidence="2" id="KW-1185">Reference proteome</keyword>
<accession>A0A6I8UZC0</accession>
<gene>
    <name evidence="3" type="primary">LOC6901917</name>
</gene>
<dbReference type="ExpressionAtlas" id="A0A6I8UZC0">
    <property type="expression patterns" value="baseline"/>
</dbReference>
<dbReference type="RefSeq" id="XP_002133451.2">
    <property type="nucleotide sequence ID" value="XM_002133415.3"/>
</dbReference>
<dbReference type="KEGG" id="dpo:6901917"/>
<dbReference type="Proteomes" id="UP000001819">
    <property type="component" value="Chromosome X"/>
</dbReference>
<feature type="region of interest" description="Disordered" evidence="1">
    <location>
        <begin position="1"/>
        <end position="45"/>
    </location>
</feature>
<feature type="region of interest" description="Disordered" evidence="1">
    <location>
        <begin position="120"/>
        <end position="153"/>
    </location>
</feature>
<evidence type="ECO:0000256" key="1">
    <source>
        <dbReference type="SAM" id="MobiDB-lite"/>
    </source>
</evidence>
<organism evidence="2 3">
    <name type="scientific">Drosophila pseudoobscura pseudoobscura</name>
    <name type="common">Fruit fly</name>
    <dbReference type="NCBI Taxonomy" id="46245"/>
    <lineage>
        <taxon>Eukaryota</taxon>
        <taxon>Metazoa</taxon>
        <taxon>Ecdysozoa</taxon>
        <taxon>Arthropoda</taxon>
        <taxon>Hexapoda</taxon>
        <taxon>Insecta</taxon>
        <taxon>Pterygota</taxon>
        <taxon>Neoptera</taxon>
        <taxon>Endopterygota</taxon>
        <taxon>Diptera</taxon>
        <taxon>Brachycera</taxon>
        <taxon>Muscomorpha</taxon>
        <taxon>Ephydroidea</taxon>
        <taxon>Drosophilidae</taxon>
        <taxon>Drosophila</taxon>
        <taxon>Sophophora</taxon>
    </lineage>
</organism>